<keyword evidence="2" id="KW-0645">Protease</keyword>
<dbReference type="InterPro" id="IPR041382">
    <property type="entry name" value="SH3_16"/>
</dbReference>
<reference evidence="6 7" key="1">
    <citation type="submission" date="2019-05" db="EMBL/GenBank/DDBJ databases">
        <title>Pseudorhodobacter turbinis sp. nov., isolated from the gut of the Korean turban shell.</title>
        <authorList>
            <person name="Jeong Y.-S."/>
            <person name="Kang W.-R."/>
            <person name="Bae J.-W."/>
        </authorList>
    </citation>
    <scope>NUCLEOTIDE SEQUENCE [LARGE SCALE GENOMIC DNA]</scope>
    <source>
        <strain evidence="6 7">S12M18</strain>
    </source>
</reference>
<dbReference type="RefSeq" id="WP_137193972.1">
    <property type="nucleotide sequence ID" value="NZ_CP039964.1"/>
</dbReference>
<evidence type="ECO:0000256" key="3">
    <source>
        <dbReference type="ARBA" id="ARBA00022801"/>
    </source>
</evidence>
<organism evidence="6 7">
    <name type="scientific">Pseudorhodobacter turbinis</name>
    <dbReference type="NCBI Taxonomy" id="2500533"/>
    <lineage>
        <taxon>Bacteria</taxon>
        <taxon>Pseudomonadati</taxon>
        <taxon>Pseudomonadota</taxon>
        <taxon>Alphaproteobacteria</taxon>
        <taxon>Rhodobacterales</taxon>
        <taxon>Paracoccaceae</taxon>
        <taxon>Pseudorhodobacter</taxon>
    </lineage>
</organism>
<dbReference type="KEGG" id="pseb:EOK75_10890"/>
<dbReference type="InterPro" id="IPR038765">
    <property type="entry name" value="Papain-like_cys_pep_sf"/>
</dbReference>
<dbReference type="PANTHER" id="PTHR47359">
    <property type="entry name" value="PEPTIDOGLYCAN DL-ENDOPEPTIDASE CWLO"/>
    <property type="match status" value="1"/>
</dbReference>
<dbReference type="InterPro" id="IPR051794">
    <property type="entry name" value="PG_Endopeptidase_C40"/>
</dbReference>
<dbReference type="PROSITE" id="PS51935">
    <property type="entry name" value="NLPC_P60"/>
    <property type="match status" value="1"/>
</dbReference>
<evidence type="ECO:0000256" key="4">
    <source>
        <dbReference type="ARBA" id="ARBA00022807"/>
    </source>
</evidence>
<evidence type="ECO:0000259" key="5">
    <source>
        <dbReference type="PROSITE" id="PS51935"/>
    </source>
</evidence>
<dbReference type="EMBL" id="CP039964">
    <property type="protein sequence ID" value="QCO56188.1"/>
    <property type="molecule type" value="Genomic_DNA"/>
</dbReference>
<dbReference type="GO" id="GO:0008234">
    <property type="term" value="F:cysteine-type peptidase activity"/>
    <property type="evidence" value="ECO:0007669"/>
    <property type="project" value="UniProtKB-KW"/>
</dbReference>
<dbReference type="Pfam" id="PF18348">
    <property type="entry name" value="SH3_16"/>
    <property type="match status" value="1"/>
</dbReference>
<dbReference type="PANTHER" id="PTHR47359:SF3">
    <property type="entry name" value="NLP_P60 DOMAIN-CONTAINING PROTEIN-RELATED"/>
    <property type="match status" value="1"/>
</dbReference>
<keyword evidence="7" id="KW-1185">Reference proteome</keyword>
<keyword evidence="3" id="KW-0378">Hydrolase</keyword>
<accession>A0A4P8EGZ3</accession>
<dbReference type="Pfam" id="PF00877">
    <property type="entry name" value="NLPC_P60"/>
    <property type="match status" value="1"/>
</dbReference>
<dbReference type="Gene3D" id="3.90.1720.10">
    <property type="entry name" value="endopeptidase domain like (from Nostoc punctiforme)"/>
    <property type="match status" value="1"/>
</dbReference>
<name>A0A4P8EGZ3_9RHOB</name>
<dbReference type="GO" id="GO:0006508">
    <property type="term" value="P:proteolysis"/>
    <property type="evidence" value="ECO:0007669"/>
    <property type="project" value="UniProtKB-KW"/>
</dbReference>
<keyword evidence="4" id="KW-0788">Thiol protease</keyword>
<evidence type="ECO:0000256" key="2">
    <source>
        <dbReference type="ARBA" id="ARBA00022670"/>
    </source>
</evidence>
<evidence type="ECO:0000313" key="7">
    <source>
        <dbReference type="Proteomes" id="UP000298631"/>
    </source>
</evidence>
<dbReference type="OrthoDB" id="9813368at2"/>
<dbReference type="InterPro" id="IPR000064">
    <property type="entry name" value="NLP_P60_dom"/>
</dbReference>
<dbReference type="Proteomes" id="UP000298631">
    <property type="component" value="Chromosome"/>
</dbReference>
<gene>
    <name evidence="6" type="ORF">EOK75_10890</name>
</gene>
<feature type="domain" description="NlpC/P60" evidence="5">
    <location>
        <begin position="155"/>
        <end position="272"/>
    </location>
</feature>
<dbReference type="SUPFAM" id="SSF54001">
    <property type="entry name" value="Cysteine proteinases"/>
    <property type="match status" value="1"/>
</dbReference>
<evidence type="ECO:0000256" key="1">
    <source>
        <dbReference type="ARBA" id="ARBA00007074"/>
    </source>
</evidence>
<protein>
    <submittedName>
        <fullName evidence="6">NlpC/P60 family protein</fullName>
    </submittedName>
</protein>
<proteinExistence type="inferred from homology"/>
<dbReference type="AlphaFoldDB" id="A0A4P8EGZ3"/>
<comment type="similarity">
    <text evidence="1">Belongs to the peptidase C40 family.</text>
</comment>
<sequence>MDAPVFDRRLTLANERVADISLQGQVSAPAYAYAVPCEVAVPVVDLLRSPDGPRDRQLLLGDGFEVIEQHGGFAFGRATKDGYCGYVPETALCAPTRVTHWLAAPASHLYSEPRAQAPQSVGISFGTRLHAIDPSGEFTETPHGFVPTGHLLPLGSWYSDPVEVARLFLGTPYLWGGNSHSGIDCSGLIQLSHLACGIDCPGDSDMQERMGQAVPEGEAARRGDLLFWKGHVAMMVDAELMIHATGAFMATVMEPAAEAITRIRHNGSGEVTARRRPRG</sequence>
<evidence type="ECO:0000313" key="6">
    <source>
        <dbReference type="EMBL" id="QCO56188.1"/>
    </source>
</evidence>